<comment type="caution">
    <text evidence="1">The sequence shown here is derived from an EMBL/GenBank/DDBJ whole genome shotgun (WGS) entry which is preliminary data.</text>
</comment>
<name>A0A7J7H0M1_CAMSI</name>
<organism evidence="1 2">
    <name type="scientific">Camellia sinensis</name>
    <name type="common">Tea plant</name>
    <name type="synonym">Thea sinensis</name>
    <dbReference type="NCBI Taxonomy" id="4442"/>
    <lineage>
        <taxon>Eukaryota</taxon>
        <taxon>Viridiplantae</taxon>
        <taxon>Streptophyta</taxon>
        <taxon>Embryophyta</taxon>
        <taxon>Tracheophyta</taxon>
        <taxon>Spermatophyta</taxon>
        <taxon>Magnoliopsida</taxon>
        <taxon>eudicotyledons</taxon>
        <taxon>Gunneridae</taxon>
        <taxon>Pentapetalae</taxon>
        <taxon>asterids</taxon>
        <taxon>Ericales</taxon>
        <taxon>Theaceae</taxon>
        <taxon>Camellia</taxon>
    </lineage>
</organism>
<dbReference type="AlphaFoldDB" id="A0A7J7H0M1"/>
<reference evidence="2" key="1">
    <citation type="journal article" date="2020" name="Nat. Commun.">
        <title>Genome assembly of wild tea tree DASZ reveals pedigree and selection history of tea varieties.</title>
        <authorList>
            <person name="Zhang W."/>
            <person name="Zhang Y."/>
            <person name="Qiu H."/>
            <person name="Guo Y."/>
            <person name="Wan H."/>
            <person name="Zhang X."/>
            <person name="Scossa F."/>
            <person name="Alseekh S."/>
            <person name="Zhang Q."/>
            <person name="Wang P."/>
            <person name="Xu L."/>
            <person name="Schmidt M.H."/>
            <person name="Jia X."/>
            <person name="Li D."/>
            <person name="Zhu A."/>
            <person name="Guo F."/>
            <person name="Chen W."/>
            <person name="Ni D."/>
            <person name="Usadel B."/>
            <person name="Fernie A.R."/>
            <person name="Wen W."/>
        </authorList>
    </citation>
    <scope>NUCLEOTIDE SEQUENCE [LARGE SCALE GENOMIC DNA]</scope>
    <source>
        <strain evidence="2">cv. G240</strain>
    </source>
</reference>
<protein>
    <submittedName>
        <fullName evidence="1">Uncharacterized protein</fullName>
    </submittedName>
</protein>
<dbReference type="Gene3D" id="3.40.50.2000">
    <property type="entry name" value="Glycogen Phosphorylase B"/>
    <property type="match status" value="1"/>
</dbReference>
<dbReference type="Proteomes" id="UP000593564">
    <property type="component" value="Unassembled WGS sequence"/>
</dbReference>
<sequence>MKNKAELVLVPTPATVLLIKPFFFPSYNLHVESLATSENPLRYIHLPPLPPSEPVVPKSPEKFFFDYLESHKSQVREAIINHVPSSSPPTARLAGMVVDFLCTAVIDVANEFAAPTCCGN</sequence>
<proteinExistence type="predicted"/>
<evidence type="ECO:0000313" key="1">
    <source>
        <dbReference type="EMBL" id="KAF5946055.1"/>
    </source>
</evidence>
<reference evidence="1 2" key="2">
    <citation type="submission" date="2020-07" db="EMBL/GenBank/DDBJ databases">
        <title>Genome assembly of wild tea tree DASZ reveals pedigree and selection history of tea varieties.</title>
        <authorList>
            <person name="Zhang W."/>
        </authorList>
    </citation>
    <scope>NUCLEOTIDE SEQUENCE [LARGE SCALE GENOMIC DNA]</scope>
    <source>
        <strain evidence="2">cv. G240</strain>
        <tissue evidence="1">Leaf</tissue>
    </source>
</reference>
<dbReference type="EMBL" id="JACBKZ010000007">
    <property type="protein sequence ID" value="KAF5946055.1"/>
    <property type="molecule type" value="Genomic_DNA"/>
</dbReference>
<keyword evidence="2" id="KW-1185">Reference proteome</keyword>
<gene>
    <name evidence="1" type="ORF">HYC85_016283</name>
</gene>
<accession>A0A7J7H0M1</accession>
<evidence type="ECO:0000313" key="2">
    <source>
        <dbReference type="Proteomes" id="UP000593564"/>
    </source>
</evidence>